<dbReference type="InterPro" id="IPR029510">
    <property type="entry name" value="Ald_DH_CS_GLU"/>
</dbReference>
<gene>
    <name evidence="6" type="ORF">F5544_44145</name>
</gene>
<dbReference type="PANTHER" id="PTHR42804:SF1">
    <property type="entry name" value="ALDEHYDE DEHYDROGENASE-RELATED"/>
    <property type="match status" value="1"/>
</dbReference>
<accession>A0A6G9YTU7</accession>
<evidence type="ECO:0000259" key="5">
    <source>
        <dbReference type="Pfam" id="PF00171"/>
    </source>
</evidence>
<dbReference type="GO" id="GO:0016620">
    <property type="term" value="F:oxidoreductase activity, acting on the aldehyde or oxo group of donors, NAD or NADP as acceptor"/>
    <property type="evidence" value="ECO:0007669"/>
    <property type="project" value="InterPro"/>
</dbReference>
<keyword evidence="2 4" id="KW-0560">Oxidoreductase</keyword>
<reference evidence="6 7" key="1">
    <citation type="journal article" date="2019" name="ACS Chem. Biol.">
        <title>Identification and Mobilization of a Cryptic Antibiotic Biosynthesis Gene Locus from a Human-Pathogenic Nocardia Isolate.</title>
        <authorList>
            <person name="Herisse M."/>
            <person name="Ishida K."/>
            <person name="Porter J.L."/>
            <person name="Howden B."/>
            <person name="Hertweck C."/>
            <person name="Stinear T.P."/>
            <person name="Pidot S.J."/>
        </authorList>
    </citation>
    <scope>NUCLEOTIDE SEQUENCE [LARGE SCALE GENOMIC DNA]</scope>
    <source>
        <strain evidence="6 7">AUSMDU00012717</strain>
    </source>
</reference>
<evidence type="ECO:0000313" key="6">
    <source>
        <dbReference type="EMBL" id="QIS16632.1"/>
    </source>
</evidence>
<proteinExistence type="inferred from homology"/>
<dbReference type="Gene3D" id="3.40.605.10">
    <property type="entry name" value="Aldehyde Dehydrogenase, Chain A, domain 1"/>
    <property type="match status" value="1"/>
</dbReference>
<protein>
    <submittedName>
        <fullName evidence="6">Aldehyde dehydrogenase family protein</fullName>
    </submittedName>
</protein>
<dbReference type="Proteomes" id="UP000503540">
    <property type="component" value="Chromosome"/>
</dbReference>
<dbReference type="AlphaFoldDB" id="A0A6G9YTU7"/>
<dbReference type="InterPro" id="IPR016163">
    <property type="entry name" value="Ald_DH_C"/>
</dbReference>
<dbReference type="InterPro" id="IPR016162">
    <property type="entry name" value="Ald_DH_N"/>
</dbReference>
<comment type="similarity">
    <text evidence="1 4">Belongs to the aldehyde dehydrogenase family.</text>
</comment>
<evidence type="ECO:0000256" key="3">
    <source>
        <dbReference type="PROSITE-ProRule" id="PRU10007"/>
    </source>
</evidence>
<name>A0A6G9YTU7_9NOCA</name>
<dbReference type="FunFam" id="3.40.309.10:FF:000009">
    <property type="entry name" value="Aldehyde dehydrogenase A"/>
    <property type="match status" value="1"/>
</dbReference>
<dbReference type="RefSeq" id="WP_167478679.1">
    <property type="nucleotide sequence ID" value="NZ_CP046172.1"/>
</dbReference>
<sequence length="481" mass="50767">MHYDSLFIGGRWTAPTSSERLQVVSPATVEPVGSVPVVERADVDAAVAAARRAFDSGPWPSTPPEERAEVLSRAARLIEQRSADLLGALTAEMGATATIGLTLNQIPAVAALDTYAGLAKSFPWKETRTGLFGTSRVSREPLGVVAAITAWNVPLFLAANKLAPALLAGCTVVLKPAPLTPLSANIVADIFTEAGLPEGVLSVLPAEAEVAEYLVRHPGVDKLTFTGSTAVGRRIGAIATEQLKRVSLELGGKSAAILLPDMDLAASIPVLAFSGLMNSGQGCVAQTRILAPRSRYDEILDALVEYVKTMRVGDPSDPNVQLGPLISERQRDRVEGYIAKGKADGARLVLGGGRPAGIDRGWFVEPTIFADVDNGSTIAQEEIFGPVLSVIPYETEDEAVAIANDSVYGLAGSVWTQDIEHGAEIAARVRTGTYAINWYAFDPSSPFGGYKSSGLGRENGPEGLDAFCEQKSLLMPMGWTG</sequence>
<dbReference type="PROSITE" id="PS00687">
    <property type="entry name" value="ALDEHYDE_DEHYDR_GLU"/>
    <property type="match status" value="1"/>
</dbReference>
<dbReference type="Gene3D" id="3.40.309.10">
    <property type="entry name" value="Aldehyde Dehydrogenase, Chain A, domain 2"/>
    <property type="match status" value="1"/>
</dbReference>
<feature type="active site" evidence="3">
    <location>
        <position position="249"/>
    </location>
</feature>
<feature type="domain" description="Aldehyde dehydrogenase" evidence="5">
    <location>
        <begin position="12"/>
        <end position="472"/>
    </location>
</feature>
<dbReference type="PANTHER" id="PTHR42804">
    <property type="entry name" value="ALDEHYDE DEHYDROGENASE"/>
    <property type="match status" value="1"/>
</dbReference>
<dbReference type="EMBL" id="CP046172">
    <property type="protein sequence ID" value="QIS16632.1"/>
    <property type="molecule type" value="Genomic_DNA"/>
</dbReference>
<dbReference type="KEGG" id="nah:F5544_44145"/>
<dbReference type="InterPro" id="IPR016161">
    <property type="entry name" value="Ald_DH/histidinol_DH"/>
</dbReference>
<dbReference type="CDD" id="cd07139">
    <property type="entry name" value="ALDH_AldA-Rv0768"/>
    <property type="match status" value="1"/>
</dbReference>
<evidence type="ECO:0000256" key="2">
    <source>
        <dbReference type="ARBA" id="ARBA00023002"/>
    </source>
</evidence>
<dbReference type="Pfam" id="PF00171">
    <property type="entry name" value="Aldedh"/>
    <property type="match status" value="1"/>
</dbReference>
<organism evidence="6 7">
    <name type="scientific">Nocardia arthritidis</name>
    <dbReference type="NCBI Taxonomy" id="228602"/>
    <lineage>
        <taxon>Bacteria</taxon>
        <taxon>Bacillati</taxon>
        <taxon>Actinomycetota</taxon>
        <taxon>Actinomycetes</taxon>
        <taxon>Mycobacteriales</taxon>
        <taxon>Nocardiaceae</taxon>
        <taxon>Nocardia</taxon>
    </lineage>
</organism>
<evidence type="ECO:0000256" key="1">
    <source>
        <dbReference type="ARBA" id="ARBA00009986"/>
    </source>
</evidence>
<dbReference type="InterPro" id="IPR015590">
    <property type="entry name" value="Aldehyde_DH_dom"/>
</dbReference>
<evidence type="ECO:0000313" key="7">
    <source>
        <dbReference type="Proteomes" id="UP000503540"/>
    </source>
</evidence>
<evidence type="ECO:0000256" key="4">
    <source>
        <dbReference type="RuleBase" id="RU003345"/>
    </source>
</evidence>
<dbReference type="SUPFAM" id="SSF53720">
    <property type="entry name" value="ALDH-like"/>
    <property type="match status" value="1"/>
</dbReference>
<dbReference type="FunFam" id="3.40.605.10:FF:000007">
    <property type="entry name" value="NAD/NADP-dependent betaine aldehyde dehydrogenase"/>
    <property type="match status" value="1"/>
</dbReference>
<keyword evidence="7" id="KW-1185">Reference proteome</keyword>